<dbReference type="Proteomes" id="UP001434883">
    <property type="component" value="Unassembled WGS sequence"/>
</dbReference>
<keyword evidence="1" id="KW-0472">Membrane</keyword>
<feature type="transmembrane region" description="Helical" evidence="1">
    <location>
        <begin position="20"/>
        <end position="39"/>
    </location>
</feature>
<gene>
    <name evidence="2" type="ORF">XENOCAPTIV_021236</name>
</gene>
<keyword evidence="1" id="KW-0812">Transmembrane</keyword>
<evidence type="ECO:0000313" key="2">
    <source>
        <dbReference type="EMBL" id="MEQ2202962.1"/>
    </source>
</evidence>
<reference evidence="2 3" key="1">
    <citation type="submission" date="2021-06" db="EMBL/GenBank/DDBJ databases">
        <authorList>
            <person name="Palmer J.M."/>
        </authorList>
    </citation>
    <scope>NUCLEOTIDE SEQUENCE [LARGE SCALE GENOMIC DNA]</scope>
    <source>
        <strain evidence="2 3">XC_2019</strain>
        <tissue evidence="2">Muscle</tissue>
    </source>
</reference>
<keyword evidence="3" id="KW-1185">Reference proteome</keyword>
<proteinExistence type="predicted"/>
<name>A0ABV0R5J9_9TELE</name>
<protein>
    <submittedName>
        <fullName evidence="2">Uncharacterized protein</fullName>
    </submittedName>
</protein>
<evidence type="ECO:0000256" key="1">
    <source>
        <dbReference type="SAM" id="Phobius"/>
    </source>
</evidence>
<keyword evidence="1" id="KW-1133">Transmembrane helix</keyword>
<evidence type="ECO:0000313" key="3">
    <source>
        <dbReference type="Proteomes" id="UP001434883"/>
    </source>
</evidence>
<sequence>MFVLDELLMEDQFVSDVNKVGILPEIVLLLLILSLKKLFLLSKRNTKNRQCAEPNIGNMALTFGKHLYSSHHQRWRRMLRYCQMMEAMVNSPNPHQVRVQGFS</sequence>
<accession>A0ABV0R5J9</accession>
<organism evidence="2 3">
    <name type="scientific">Xenoophorus captivus</name>
    <dbReference type="NCBI Taxonomy" id="1517983"/>
    <lineage>
        <taxon>Eukaryota</taxon>
        <taxon>Metazoa</taxon>
        <taxon>Chordata</taxon>
        <taxon>Craniata</taxon>
        <taxon>Vertebrata</taxon>
        <taxon>Euteleostomi</taxon>
        <taxon>Actinopterygii</taxon>
        <taxon>Neopterygii</taxon>
        <taxon>Teleostei</taxon>
        <taxon>Neoteleostei</taxon>
        <taxon>Acanthomorphata</taxon>
        <taxon>Ovalentaria</taxon>
        <taxon>Atherinomorphae</taxon>
        <taxon>Cyprinodontiformes</taxon>
        <taxon>Goodeidae</taxon>
        <taxon>Xenoophorus</taxon>
    </lineage>
</organism>
<comment type="caution">
    <text evidence="2">The sequence shown here is derived from an EMBL/GenBank/DDBJ whole genome shotgun (WGS) entry which is preliminary data.</text>
</comment>
<dbReference type="EMBL" id="JAHRIN010034071">
    <property type="protein sequence ID" value="MEQ2202962.1"/>
    <property type="molecule type" value="Genomic_DNA"/>
</dbReference>